<reference evidence="3 4" key="1">
    <citation type="submission" date="2024-11" db="EMBL/GenBank/DDBJ databases">
        <title>Adaptive evolution of stress response genes in parasites aligns with host niche diversity.</title>
        <authorList>
            <person name="Hahn C."/>
            <person name="Resl P."/>
        </authorList>
    </citation>
    <scope>NUCLEOTIDE SEQUENCE [LARGE SCALE GENOMIC DNA]</scope>
    <source>
        <strain evidence="3">EGGRZ-B1_66</strain>
        <tissue evidence="3">Body</tissue>
    </source>
</reference>
<feature type="region of interest" description="Disordered" evidence="2">
    <location>
        <begin position="298"/>
        <end position="327"/>
    </location>
</feature>
<comment type="caution">
    <text evidence="3">The sequence shown here is derived from an EMBL/GenBank/DDBJ whole genome shotgun (WGS) entry which is preliminary data.</text>
</comment>
<evidence type="ECO:0000256" key="1">
    <source>
        <dbReference type="SAM" id="Coils"/>
    </source>
</evidence>
<evidence type="ECO:0000256" key="2">
    <source>
        <dbReference type="SAM" id="MobiDB-lite"/>
    </source>
</evidence>
<feature type="compositionally biased region" description="Acidic residues" evidence="2">
    <location>
        <begin position="315"/>
        <end position="324"/>
    </location>
</feature>
<feature type="coiled-coil region" evidence="1">
    <location>
        <begin position="865"/>
        <end position="892"/>
    </location>
</feature>
<dbReference type="EMBL" id="JBJKFK010004511">
    <property type="protein sequence ID" value="KAL3308935.1"/>
    <property type="molecule type" value="Genomic_DNA"/>
</dbReference>
<organism evidence="3 4">
    <name type="scientific">Cichlidogyrus casuarinus</name>
    <dbReference type="NCBI Taxonomy" id="1844966"/>
    <lineage>
        <taxon>Eukaryota</taxon>
        <taxon>Metazoa</taxon>
        <taxon>Spiralia</taxon>
        <taxon>Lophotrochozoa</taxon>
        <taxon>Platyhelminthes</taxon>
        <taxon>Monogenea</taxon>
        <taxon>Monopisthocotylea</taxon>
        <taxon>Dactylogyridea</taxon>
        <taxon>Ancyrocephalidae</taxon>
        <taxon>Cichlidogyrus</taxon>
    </lineage>
</organism>
<gene>
    <name evidence="3" type="primary">PDS5B</name>
    <name evidence="3" type="ORF">Ciccas_012526</name>
</gene>
<accession>A0ABD2PP40</accession>
<evidence type="ECO:0000313" key="4">
    <source>
        <dbReference type="Proteomes" id="UP001626550"/>
    </source>
</evidence>
<feature type="non-terminal residue" evidence="3">
    <location>
        <position position="1078"/>
    </location>
</feature>
<protein>
    <submittedName>
        <fullName evidence="3">Sister chromatid cohesion protein PDS5 B</fullName>
    </submittedName>
</protein>
<sequence length="1078" mass="121696">MSLGFEILYPKSCQEVSEDLSLADLRKRLTDLADALQKESLEQSNLDESALELPIDNHPFKHYRGLLMHLNSSQFSEHFDTSVRIRACVCALQIVKLLCPSNPFESLVEEALVKKGFLDWILDSVNHLSTIKSTSEPLFAKSLLILRNAAQMGIFVWITESEEAPKLMSKLVKTFYNVLKTVDIWTWSDRSSIINLLMGCIGLVIKRGEHFLTDDTLIFIIKHLIEPYKSAHPVLCEASRDFLLSYSCLVQEHIQLLLQKSLLSSQFFEAEPSKPEAAATLASDQDNLDLEKDKFDVDMDADDENPQTPPVSDDAQLDADDDKEGGESLENQIGERLYLLIHALHCVQHNLDIDVEMRRICIHSFALIAESNPKLAMGELLEVFLKRVFDLVDEIRVLALRISKKLLNGIFQEGDIHERIFQLLLGRVRDKSFQVRREVLGVLGALYKQYLKLWVKVPAAELGDELTRKMETCMQRIMNTILFLYYLPSVDDRIIIERFLKGCVFPHSMSSVERSRALLLAYRIAENSSIKVVEEIFNVHHDSFSIMKSTISMLSSADPTKLHTPCAISRAIGHKLDACASLLPQSPKYGDLIKRYFMGSQLLPTVKQHLLKLFTKPLTCSEAATIVLKLYNSEVPGSLSHKESIKHAVKLLLERTAPVLFDPALCAEILNQMVIEREIGSDYLAMERYTRLLHSLSACYGDVLPAEDVIDFLQSLLEQTTSETEQLSPQLRLSLQTIEASVLNVFCVIMGYKKTSALGAGPRCKLNGQENIDTSVNGKEREFTCPFNINGNVQLSPKLMNLFPFFKQFTMTAIPPKEQVADSWSLERKRSKYSIRALSLIIYAIDSQLHAASDEVKIPEPAVDLLKKDINLKSLQKEIAQLEKKYDSSKQEFLHIFKDRCERLLDAIFDHCLSIDKTKADSVAKLAALSQIALRFPSRYASRISKLFLRLVSEGIFSQCPDKRGAAGKRKTHGEAAYLADQDLALVTKLKLGVLKLMTNWLCGLNTDNDDFISPVVELIFKLVQCNGDLVEDSKLERAELARIRAAAGCSWLKLARFNTYSKSVSTACFYRIGDLIK</sequence>
<name>A0ABD2PP40_9PLAT</name>
<dbReference type="Pfam" id="PF20168">
    <property type="entry name" value="PDS5"/>
    <property type="match status" value="3"/>
</dbReference>
<dbReference type="SUPFAM" id="SSF48371">
    <property type="entry name" value="ARM repeat"/>
    <property type="match status" value="1"/>
</dbReference>
<keyword evidence="4" id="KW-1185">Reference proteome</keyword>
<evidence type="ECO:0000313" key="3">
    <source>
        <dbReference type="EMBL" id="KAL3308935.1"/>
    </source>
</evidence>
<dbReference type="AlphaFoldDB" id="A0ABD2PP40"/>
<proteinExistence type="predicted"/>
<dbReference type="Proteomes" id="UP001626550">
    <property type="component" value="Unassembled WGS sequence"/>
</dbReference>
<dbReference type="InterPro" id="IPR016024">
    <property type="entry name" value="ARM-type_fold"/>
</dbReference>
<keyword evidence="1" id="KW-0175">Coiled coil</keyword>